<accession>A0ABW5KTQ0</accession>
<dbReference type="EMBL" id="JBHULS010000002">
    <property type="protein sequence ID" value="MFD2551623.1"/>
    <property type="molecule type" value="Genomic_DNA"/>
</dbReference>
<gene>
    <name evidence="1" type="ORF">ACFSQP_07315</name>
</gene>
<proteinExistence type="predicted"/>
<evidence type="ECO:0000313" key="2">
    <source>
        <dbReference type="Proteomes" id="UP001597472"/>
    </source>
</evidence>
<keyword evidence="2" id="KW-1185">Reference proteome</keyword>
<dbReference type="RefSeq" id="WP_376892911.1">
    <property type="nucleotide sequence ID" value="NZ_JBHULS010000002.1"/>
</dbReference>
<organism evidence="1 2">
    <name type="scientific">Bizionia sediminis</name>
    <dbReference type="NCBI Taxonomy" id="1737064"/>
    <lineage>
        <taxon>Bacteria</taxon>
        <taxon>Pseudomonadati</taxon>
        <taxon>Bacteroidota</taxon>
        <taxon>Flavobacteriia</taxon>
        <taxon>Flavobacteriales</taxon>
        <taxon>Flavobacteriaceae</taxon>
        <taxon>Bizionia</taxon>
    </lineage>
</organism>
<comment type="caution">
    <text evidence="1">The sequence shown here is derived from an EMBL/GenBank/DDBJ whole genome shotgun (WGS) entry which is preliminary data.</text>
</comment>
<reference evidence="2" key="1">
    <citation type="journal article" date="2019" name="Int. J. Syst. Evol. Microbiol.">
        <title>The Global Catalogue of Microorganisms (GCM) 10K type strain sequencing project: providing services to taxonomists for standard genome sequencing and annotation.</title>
        <authorList>
            <consortium name="The Broad Institute Genomics Platform"/>
            <consortium name="The Broad Institute Genome Sequencing Center for Infectious Disease"/>
            <person name="Wu L."/>
            <person name="Ma J."/>
        </authorList>
    </citation>
    <scope>NUCLEOTIDE SEQUENCE [LARGE SCALE GENOMIC DNA]</scope>
    <source>
        <strain evidence="2">KCTC 42587</strain>
    </source>
</reference>
<name>A0ABW5KTQ0_9FLAO</name>
<protein>
    <submittedName>
        <fullName evidence="1">Uncharacterized protein</fullName>
    </submittedName>
</protein>
<evidence type="ECO:0000313" key="1">
    <source>
        <dbReference type="EMBL" id="MFD2551623.1"/>
    </source>
</evidence>
<dbReference type="Proteomes" id="UP001597472">
    <property type="component" value="Unassembled WGS sequence"/>
</dbReference>
<sequence length="525" mass="58704">MRYTIKRVDKDFFETNSDLKKKLNKISSKSTNLEPSNSVLNREIYNNEYGFTIETDYVKYIEDNITGYHSYSFPLIRDFLEDDRLENLVFQSNDQGTYNAYIVKYGFSKAEYEVLETERLDNLSTKYIAIVFDEVAFTPNNTQSLTIELACVELWTHVHTSNNEGNNMGGEPLFVWIWVLESQVCEWANTGDGPNGSSSGYTFLEGNTNGTGAYTPGGSSTGTASPQTPILSTPVVPLPWQQVVACINGVVISETSDDTFLNNLMITELQNSKSLATQANDYLNHNGCSEEAKAFVIEAIEAIDEGGLVDFENEIIKHPSFIGPKAESVLDELISEGNNLFKTVSEAFTNNDSEFRIVFMVADSPSNSPAHTPMPEDTGLIYIKTDPDYVNGNAIDLASIIMHETIHAELHRIFIADNQGPNPMPQNLFNWYLKLWNFYNNGNQNDTATAAEHNYMAAHYIDNIAQGIREFDQNAQSIEHYKGFSWEGLSSYGVAAGYISNQEFGEFLVLSSIVYSGNHINSCDE</sequence>